<sequence length="256" mass="27484">MSALPKPDGWKNRYLLMALSGALTGALFAYFAYKTVRALGETHWLAGVIALCDAVAFGIVTGGLIVLQGGATKLRGRYDETGTTLDAVPAQPWAVVMCVTLALGSGLYLMFGSQVHDDLPTASSRAAGRLIVMVVISIIGAVMIMRNIIKGRPTLILAPEGIAYSFPGDRTFTIVWDDIVDITSAPLTGRGKGWRPIVFECGDGTCQAIASASTWVPGGTRLYWLCRFYWQRPADRGELGTGVALERLAFERIPVA</sequence>
<protein>
    <submittedName>
        <fullName evidence="2">Uncharacterized protein</fullName>
    </submittedName>
</protein>
<feature type="transmembrane region" description="Helical" evidence="1">
    <location>
        <begin position="12"/>
        <end position="32"/>
    </location>
</feature>
<evidence type="ECO:0000313" key="2">
    <source>
        <dbReference type="EMBL" id="AQS22365.1"/>
    </source>
</evidence>
<feature type="transmembrane region" description="Helical" evidence="1">
    <location>
        <begin position="126"/>
        <end position="145"/>
    </location>
</feature>
<feature type="transmembrane region" description="Helical" evidence="1">
    <location>
        <begin position="93"/>
        <end position="111"/>
    </location>
</feature>
<keyword evidence="1" id="KW-0812">Transmembrane</keyword>
<evidence type="ECO:0000256" key="1">
    <source>
        <dbReference type="SAM" id="Phobius"/>
    </source>
</evidence>
<organism evidence="2">
    <name type="scientific">Mycolicibacterium sp. CBMA 213</name>
    <dbReference type="NCBI Taxonomy" id="1968788"/>
    <lineage>
        <taxon>Bacteria</taxon>
        <taxon>Bacillati</taxon>
        <taxon>Actinomycetota</taxon>
        <taxon>Actinomycetes</taxon>
        <taxon>Mycobacteriales</taxon>
        <taxon>Mycobacteriaceae</taxon>
        <taxon>Mycolicibacterium</taxon>
    </lineage>
</organism>
<feature type="transmembrane region" description="Helical" evidence="1">
    <location>
        <begin position="44"/>
        <end position="67"/>
    </location>
</feature>
<dbReference type="RefSeq" id="WP_155909849.1">
    <property type="nucleotide sequence ID" value="NZ_KY349138.1"/>
</dbReference>
<keyword evidence="1" id="KW-1133">Transmembrane helix</keyword>
<keyword evidence="2" id="KW-0614">Plasmid</keyword>
<dbReference type="AlphaFoldDB" id="A0A1S6GKH1"/>
<keyword evidence="1" id="KW-0472">Membrane</keyword>
<name>A0A1S6GKH1_9MYCO</name>
<reference evidence="2" key="1">
    <citation type="submission" date="2016-12" db="EMBL/GenBank/DDBJ databases">
        <title>Complete plasmid sequence carrying type IV-like and type VII secretion systems from an atypical mycobacteria strain.</title>
        <authorList>
            <person name="Morgado S."/>
            <person name="Marin M."/>
            <person name="Fonseca E."/>
            <person name="Freitas F."/>
            <person name="Vicente A.C."/>
        </authorList>
    </citation>
    <scope>NUCLEOTIDE SEQUENCE</scope>
    <source>
        <strain evidence="2">CBMA 213</strain>
        <plasmid evidence="2">pCBMA213_2</plasmid>
    </source>
</reference>
<accession>A0A1S6GKH1</accession>
<proteinExistence type="predicted"/>
<gene>
    <name evidence="2" type="ORF">pCBMA213_2_00001</name>
</gene>
<dbReference type="EMBL" id="KY349138">
    <property type="protein sequence ID" value="AQS22365.1"/>
    <property type="molecule type" value="Genomic_DNA"/>
</dbReference>
<geneLocation type="plasmid" evidence="2">
    <name>pCBMA213_2</name>
</geneLocation>